<organism evidence="7 8">
    <name type="scientific">Angustibacter aerolatus</name>
    <dbReference type="NCBI Taxonomy" id="1162965"/>
    <lineage>
        <taxon>Bacteria</taxon>
        <taxon>Bacillati</taxon>
        <taxon>Actinomycetota</taxon>
        <taxon>Actinomycetes</taxon>
        <taxon>Kineosporiales</taxon>
        <taxon>Kineosporiaceae</taxon>
    </lineage>
</organism>
<name>A0ABQ6JI77_9ACTN</name>
<keyword evidence="8" id="KW-1185">Reference proteome</keyword>
<dbReference type="Gene3D" id="3.90.550.10">
    <property type="entry name" value="Spore Coat Polysaccharide Biosynthesis Protein SpsA, Chain A"/>
    <property type="match status" value="1"/>
</dbReference>
<dbReference type="SUPFAM" id="SSF53448">
    <property type="entry name" value="Nucleotide-diphospho-sugar transferases"/>
    <property type="match status" value="1"/>
</dbReference>
<dbReference type="Proteomes" id="UP001157017">
    <property type="component" value="Unassembled WGS sequence"/>
</dbReference>
<sequence>MIAPHEVAVVTIAAGRHEHLRGLAGLARSSQPPGRHVVVSMGDDAVAGVVAEHPAPWPQPVVHVPVPDDGELPLARARNAGVERALADGARLLVLLDVDCVPSRGLLARYAAATAQVPDDAHPAVLAGAVHYLPERGPEGYPAEGLERLAPPHPARPVPPDGEVVVDRETRLFWSLSFAMTGEDWVRTGGFCEDYTGYGGEDTDFGRLVARAGGAMVWVGGAAAAHQHHPTRLTARASPGGGGAERQPVPRALGLVPDGGLALGVRGRRADPARRAHRRLGPGRQPAVERDVVVDHAVARQVQAGVLVHGGAVEADGARRSAAIAAVSPPATSAPVGSRPGAPSGLPSTSGSPPRAKATTGVPQASASAATSPDGSSQSGVTSTAAEAPTSAASAVPVRWPTYSTSGPSSGRTTWRNHARSLIGPASRRRCPARRAASIASLGAFSGTIRPDHSRASPPGPGRQVPRSTPFATTVARRPTCAHCCAVCRLTAENAVVPSPAACAASSHGVGGVCSVVSSGVRSVPAMAIGR</sequence>
<evidence type="ECO:0000256" key="4">
    <source>
        <dbReference type="ARBA" id="ARBA00022679"/>
    </source>
</evidence>
<reference evidence="8" key="1">
    <citation type="journal article" date="2019" name="Int. J. Syst. Evol. Microbiol.">
        <title>The Global Catalogue of Microorganisms (GCM) 10K type strain sequencing project: providing services to taxonomists for standard genome sequencing and annotation.</title>
        <authorList>
            <consortium name="The Broad Institute Genomics Platform"/>
            <consortium name="The Broad Institute Genome Sequencing Center for Infectious Disease"/>
            <person name="Wu L."/>
            <person name="Ma J."/>
        </authorList>
    </citation>
    <scope>NUCLEOTIDE SEQUENCE [LARGE SCALE GENOMIC DNA]</scope>
    <source>
        <strain evidence="8">NBRC 108730</strain>
    </source>
</reference>
<dbReference type="PANTHER" id="PTHR43179:SF12">
    <property type="entry name" value="GALACTOFURANOSYLTRANSFERASE GLFT2"/>
    <property type="match status" value="1"/>
</dbReference>
<proteinExistence type="inferred from homology"/>
<keyword evidence="3" id="KW-0328">Glycosyltransferase</keyword>
<evidence type="ECO:0000259" key="6">
    <source>
        <dbReference type="Pfam" id="PF02709"/>
    </source>
</evidence>
<feature type="region of interest" description="Disordered" evidence="5">
    <location>
        <begin position="329"/>
        <end position="415"/>
    </location>
</feature>
<dbReference type="EMBL" id="BSUZ01000001">
    <property type="protein sequence ID" value="GMA87927.1"/>
    <property type="molecule type" value="Genomic_DNA"/>
</dbReference>
<comment type="caution">
    <text evidence="7">The sequence shown here is derived from an EMBL/GenBank/DDBJ whole genome shotgun (WGS) entry which is preliminary data.</text>
</comment>
<dbReference type="InterPro" id="IPR029044">
    <property type="entry name" value="Nucleotide-diphossugar_trans"/>
</dbReference>
<feature type="compositionally biased region" description="Low complexity" evidence="5">
    <location>
        <begin position="381"/>
        <end position="398"/>
    </location>
</feature>
<evidence type="ECO:0000256" key="2">
    <source>
        <dbReference type="ARBA" id="ARBA00006739"/>
    </source>
</evidence>
<accession>A0ABQ6JI77</accession>
<feature type="compositionally biased region" description="Polar residues" evidence="5">
    <location>
        <begin position="361"/>
        <end position="380"/>
    </location>
</feature>
<dbReference type="PANTHER" id="PTHR43179">
    <property type="entry name" value="RHAMNOSYLTRANSFERASE WBBL"/>
    <property type="match status" value="1"/>
</dbReference>
<feature type="domain" description="Galactosyltransferase C-terminal" evidence="6">
    <location>
        <begin position="173"/>
        <end position="217"/>
    </location>
</feature>
<comment type="pathway">
    <text evidence="1">Cell wall biogenesis; cell wall polysaccharide biosynthesis.</text>
</comment>
<feature type="region of interest" description="Disordered" evidence="5">
    <location>
        <begin position="444"/>
        <end position="469"/>
    </location>
</feature>
<feature type="compositionally biased region" description="Polar residues" evidence="5">
    <location>
        <begin position="402"/>
        <end position="415"/>
    </location>
</feature>
<evidence type="ECO:0000256" key="3">
    <source>
        <dbReference type="ARBA" id="ARBA00022676"/>
    </source>
</evidence>
<evidence type="ECO:0000313" key="7">
    <source>
        <dbReference type="EMBL" id="GMA87927.1"/>
    </source>
</evidence>
<comment type="similarity">
    <text evidence="2">Belongs to the glycosyltransferase 2 family.</text>
</comment>
<evidence type="ECO:0000256" key="5">
    <source>
        <dbReference type="SAM" id="MobiDB-lite"/>
    </source>
</evidence>
<dbReference type="InterPro" id="IPR027791">
    <property type="entry name" value="Galactosyl_T_C"/>
</dbReference>
<dbReference type="Pfam" id="PF02709">
    <property type="entry name" value="Glyco_transf_7C"/>
    <property type="match status" value="1"/>
</dbReference>
<feature type="region of interest" description="Disordered" evidence="5">
    <location>
        <begin position="264"/>
        <end position="288"/>
    </location>
</feature>
<evidence type="ECO:0000313" key="8">
    <source>
        <dbReference type="Proteomes" id="UP001157017"/>
    </source>
</evidence>
<feature type="compositionally biased region" description="Low complexity" evidence="5">
    <location>
        <begin position="329"/>
        <end position="354"/>
    </location>
</feature>
<evidence type="ECO:0000256" key="1">
    <source>
        <dbReference type="ARBA" id="ARBA00004776"/>
    </source>
</evidence>
<feature type="region of interest" description="Disordered" evidence="5">
    <location>
        <begin position="229"/>
        <end position="251"/>
    </location>
</feature>
<gene>
    <name evidence="7" type="ORF">GCM10025868_31770</name>
</gene>
<keyword evidence="4" id="KW-0808">Transferase</keyword>
<protein>
    <recommendedName>
        <fullName evidence="6">Galactosyltransferase C-terminal domain-containing protein</fullName>
    </recommendedName>
</protein>